<evidence type="ECO:0000313" key="2">
    <source>
        <dbReference type="Proteomes" id="UP000266861"/>
    </source>
</evidence>
<protein>
    <submittedName>
        <fullName evidence="1">Uncharacterized protein</fullName>
    </submittedName>
</protein>
<dbReference type="EMBL" id="PQFF01000458">
    <property type="protein sequence ID" value="RHZ48915.1"/>
    <property type="molecule type" value="Genomic_DNA"/>
</dbReference>
<sequence>MVQIKQAEEFSKNKEKGGFLNLIRGNKPTSSANSNLIYYKMHPEEIYTSILLKYSSFPKPRNAENFEKELEGLTKSTSALSIVASRPID</sequence>
<dbReference type="OrthoDB" id="2437527at2759"/>
<comment type="caution">
    <text evidence="1">The sequence shown here is derived from an EMBL/GenBank/DDBJ whole genome shotgun (WGS) entry which is preliminary data.</text>
</comment>
<gene>
    <name evidence="1" type="ORF">Glove_536g16</name>
</gene>
<organism evidence="1 2">
    <name type="scientific">Diversispora epigaea</name>
    <dbReference type="NCBI Taxonomy" id="1348612"/>
    <lineage>
        <taxon>Eukaryota</taxon>
        <taxon>Fungi</taxon>
        <taxon>Fungi incertae sedis</taxon>
        <taxon>Mucoromycota</taxon>
        <taxon>Glomeromycotina</taxon>
        <taxon>Glomeromycetes</taxon>
        <taxon>Diversisporales</taxon>
        <taxon>Diversisporaceae</taxon>
        <taxon>Diversispora</taxon>
    </lineage>
</organism>
<proteinExistence type="predicted"/>
<name>A0A397GD19_9GLOM</name>
<dbReference type="AlphaFoldDB" id="A0A397GD19"/>
<keyword evidence="2" id="KW-1185">Reference proteome</keyword>
<accession>A0A397GD19</accession>
<evidence type="ECO:0000313" key="1">
    <source>
        <dbReference type="EMBL" id="RHZ48915.1"/>
    </source>
</evidence>
<dbReference type="Proteomes" id="UP000266861">
    <property type="component" value="Unassembled WGS sequence"/>
</dbReference>
<reference evidence="1 2" key="1">
    <citation type="submission" date="2018-08" db="EMBL/GenBank/DDBJ databases">
        <title>Genome and evolution of the arbuscular mycorrhizal fungus Diversispora epigaea (formerly Glomus versiforme) and its bacterial endosymbionts.</title>
        <authorList>
            <person name="Sun X."/>
            <person name="Fei Z."/>
            <person name="Harrison M."/>
        </authorList>
    </citation>
    <scope>NUCLEOTIDE SEQUENCE [LARGE SCALE GENOMIC DNA]</scope>
    <source>
        <strain evidence="1 2">IT104</strain>
    </source>
</reference>